<organism evidence="12 13">
    <name type="scientific">Velamenicoccus archaeovorus</name>
    <dbReference type="NCBI Taxonomy" id="1930593"/>
    <lineage>
        <taxon>Bacteria</taxon>
        <taxon>Pseudomonadati</taxon>
        <taxon>Candidatus Omnitrophota</taxon>
        <taxon>Candidatus Velamenicoccus</taxon>
    </lineage>
</organism>
<feature type="transmembrane region" description="Helical" evidence="9">
    <location>
        <begin position="136"/>
        <end position="160"/>
    </location>
</feature>
<evidence type="ECO:0000259" key="10">
    <source>
        <dbReference type="Pfam" id="PF01435"/>
    </source>
</evidence>
<keyword evidence="13" id="KW-1185">Reference proteome</keyword>
<dbReference type="InterPro" id="IPR027057">
    <property type="entry name" value="CAXX_Prtase_1"/>
</dbReference>
<evidence type="ECO:0000256" key="4">
    <source>
        <dbReference type="ARBA" id="ARBA00022833"/>
    </source>
</evidence>
<feature type="transmembrane region" description="Helical" evidence="9">
    <location>
        <begin position="25"/>
        <end position="47"/>
    </location>
</feature>
<evidence type="ECO:0000259" key="11">
    <source>
        <dbReference type="Pfam" id="PF16491"/>
    </source>
</evidence>
<keyword evidence="9" id="KW-1133">Transmembrane helix</keyword>
<name>A0A410P696_VELA1</name>
<sequence length="390" mass="44435">MSPQDNSLSSSPEARRYQAIRYRLFFFRLFGSIAALLVFLCAGWSRALKVWLLAWREDFFLLAALYISCFLFLSFVAGLPLDIFEGFFLEHRFHLSRQTFGEWSKDLLKKSVVAFIVSLALLESVYFFLSQFPGTWWLWAACFWFFLSIILARIFPYAILPLFFRVRPLEEGEVRRRILALFGRYGVRLKDIFVLDFSRKTVKANAMVAGLGAAKRIFLADTLLGSFSPQEIEVVLAHELGHYLRHDTAKLVVASLASGLFSFGLAYFLFDRFLAVFGFAGPSDVAALPLLLLILFAAGFVLLPLQNGFSRILERQADRFALEATRATEGSPEQRRGATEAFVSMMRKLGEKNLADFSPSRGMEIFFYDHPPIAKRIRMARAFQDAGEHI</sequence>
<protein>
    <recommendedName>
        <fullName evidence="14">Peptidase M48 domain-containing protein</fullName>
    </recommendedName>
</protein>
<proteinExistence type="inferred from homology"/>
<dbReference type="InterPro" id="IPR032456">
    <property type="entry name" value="Peptidase_M48_N"/>
</dbReference>
<keyword evidence="2 7" id="KW-0479">Metal-binding</keyword>
<feature type="active site" description="Proton donor" evidence="6">
    <location>
        <position position="318"/>
    </location>
</feature>
<feature type="active site" evidence="6">
    <location>
        <position position="239"/>
    </location>
</feature>
<dbReference type="EMBL" id="CP019384">
    <property type="protein sequence ID" value="QAT17683.1"/>
    <property type="molecule type" value="Genomic_DNA"/>
</dbReference>
<feature type="transmembrane region" description="Helical" evidence="9">
    <location>
        <begin position="59"/>
        <end position="84"/>
    </location>
</feature>
<feature type="transmembrane region" description="Helical" evidence="9">
    <location>
        <begin position="251"/>
        <end position="270"/>
    </location>
</feature>
<keyword evidence="1 8" id="KW-0645">Protease</keyword>
<comment type="similarity">
    <text evidence="8">Belongs to the peptidase M48 family.</text>
</comment>
<evidence type="ECO:0000256" key="2">
    <source>
        <dbReference type="ARBA" id="ARBA00022723"/>
    </source>
</evidence>
<keyword evidence="4 7" id="KW-0862">Zinc</keyword>
<evidence type="ECO:0000256" key="8">
    <source>
        <dbReference type="RuleBase" id="RU003983"/>
    </source>
</evidence>
<reference evidence="12 13" key="1">
    <citation type="submission" date="2017-01" db="EMBL/GenBank/DDBJ databases">
        <title>First insights into the biology of 'candidatus Vampirococcus archaeovorus'.</title>
        <authorList>
            <person name="Kizina J."/>
            <person name="Jordan S."/>
            <person name="Stueber K."/>
            <person name="Reinhardt R."/>
            <person name="Harder J."/>
        </authorList>
    </citation>
    <scope>NUCLEOTIDE SEQUENCE [LARGE SCALE GENOMIC DNA]</scope>
    <source>
        <strain evidence="12 13">LiM</strain>
    </source>
</reference>
<feature type="transmembrane region" description="Helical" evidence="9">
    <location>
        <begin position="112"/>
        <end position="130"/>
    </location>
</feature>
<dbReference type="KEGG" id="vai:BU251_08100"/>
<evidence type="ECO:0000256" key="1">
    <source>
        <dbReference type="ARBA" id="ARBA00022670"/>
    </source>
</evidence>
<dbReference type="GO" id="GO:0004222">
    <property type="term" value="F:metalloendopeptidase activity"/>
    <property type="evidence" value="ECO:0007669"/>
    <property type="project" value="InterPro"/>
</dbReference>
<feature type="domain" description="Peptidase M48" evidence="10">
    <location>
        <begin position="168"/>
        <end position="381"/>
    </location>
</feature>
<evidence type="ECO:0000256" key="7">
    <source>
        <dbReference type="PIRSR" id="PIRSR627057-2"/>
    </source>
</evidence>
<feature type="transmembrane region" description="Helical" evidence="9">
    <location>
        <begin position="285"/>
        <end position="305"/>
    </location>
</feature>
<feature type="binding site" evidence="7">
    <location>
        <position position="314"/>
    </location>
    <ligand>
        <name>Zn(2+)</name>
        <dbReference type="ChEBI" id="CHEBI:29105"/>
        <note>catalytic</note>
    </ligand>
</feature>
<evidence type="ECO:0008006" key="14">
    <source>
        <dbReference type="Google" id="ProtNLM"/>
    </source>
</evidence>
<gene>
    <name evidence="12" type="ORF">BU251_08100</name>
</gene>
<feature type="binding site" evidence="7">
    <location>
        <position position="238"/>
    </location>
    <ligand>
        <name>Zn(2+)</name>
        <dbReference type="ChEBI" id="CHEBI:29105"/>
        <note>catalytic</note>
    </ligand>
</feature>
<dbReference type="InterPro" id="IPR001915">
    <property type="entry name" value="Peptidase_M48"/>
</dbReference>
<evidence type="ECO:0000256" key="3">
    <source>
        <dbReference type="ARBA" id="ARBA00022801"/>
    </source>
</evidence>
<evidence type="ECO:0000313" key="12">
    <source>
        <dbReference type="EMBL" id="QAT17683.1"/>
    </source>
</evidence>
<dbReference type="AlphaFoldDB" id="A0A410P696"/>
<evidence type="ECO:0000256" key="6">
    <source>
        <dbReference type="PIRSR" id="PIRSR627057-1"/>
    </source>
</evidence>
<keyword evidence="3 8" id="KW-0378">Hydrolase</keyword>
<dbReference type="Gene3D" id="3.30.2010.10">
    <property type="entry name" value="Metalloproteases ('zincins'), catalytic domain"/>
    <property type="match status" value="1"/>
</dbReference>
<dbReference type="CDD" id="cd07343">
    <property type="entry name" value="M48A_Zmpste24p_like"/>
    <property type="match status" value="1"/>
</dbReference>
<evidence type="ECO:0000256" key="5">
    <source>
        <dbReference type="ARBA" id="ARBA00023049"/>
    </source>
</evidence>
<feature type="binding site" evidence="7">
    <location>
        <position position="242"/>
    </location>
    <ligand>
        <name>Zn(2+)</name>
        <dbReference type="ChEBI" id="CHEBI:29105"/>
        <note>catalytic</note>
    </ligand>
</feature>
<dbReference type="GO" id="GO:0071586">
    <property type="term" value="P:CAAX-box protein processing"/>
    <property type="evidence" value="ECO:0007669"/>
    <property type="project" value="InterPro"/>
</dbReference>
<evidence type="ECO:0000313" key="13">
    <source>
        <dbReference type="Proteomes" id="UP000287243"/>
    </source>
</evidence>
<dbReference type="Pfam" id="PF16491">
    <property type="entry name" value="Peptidase_M48_N"/>
    <property type="match status" value="1"/>
</dbReference>
<dbReference type="PANTHER" id="PTHR10120">
    <property type="entry name" value="CAAX PRENYL PROTEASE 1"/>
    <property type="match status" value="1"/>
</dbReference>
<keyword evidence="5 8" id="KW-0482">Metalloprotease</keyword>
<accession>A0A410P696</accession>
<dbReference type="Pfam" id="PF01435">
    <property type="entry name" value="Peptidase_M48"/>
    <property type="match status" value="1"/>
</dbReference>
<keyword evidence="9" id="KW-0472">Membrane</keyword>
<dbReference type="GO" id="GO:0046872">
    <property type="term" value="F:metal ion binding"/>
    <property type="evidence" value="ECO:0007669"/>
    <property type="project" value="UniProtKB-KW"/>
</dbReference>
<dbReference type="Proteomes" id="UP000287243">
    <property type="component" value="Chromosome"/>
</dbReference>
<evidence type="ECO:0000256" key="9">
    <source>
        <dbReference type="SAM" id="Phobius"/>
    </source>
</evidence>
<comment type="cofactor">
    <cofactor evidence="7 8">
        <name>Zn(2+)</name>
        <dbReference type="ChEBI" id="CHEBI:29105"/>
    </cofactor>
    <text evidence="7 8">Binds 1 zinc ion per subunit.</text>
</comment>
<keyword evidence="9" id="KW-0812">Transmembrane</keyword>
<dbReference type="RefSeq" id="WP_164908929.1">
    <property type="nucleotide sequence ID" value="NZ_CP019384.1"/>
</dbReference>
<feature type="domain" description="CAAX prenyl protease 1 N-terminal" evidence="11">
    <location>
        <begin position="13"/>
        <end position="163"/>
    </location>
</feature>